<accession>A0A0M0GAR9</accession>
<organism evidence="2 3">
    <name type="scientific">Sporosarcina globispora</name>
    <name type="common">Bacillus globisporus</name>
    <dbReference type="NCBI Taxonomy" id="1459"/>
    <lineage>
        <taxon>Bacteria</taxon>
        <taxon>Bacillati</taxon>
        <taxon>Bacillota</taxon>
        <taxon>Bacilli</taxon>
        <taxon>Bacillales</taxon>
        <taxon>Caryophanaceae</taxon>
        <taxon>Sporosarcina</taxon>
    </lineage>
</organism>
<dbReference type="EMBL" id="LGUF01000007">
    <property type="protein sequence ID" value="KON86878.1"/>
    <property type="molecule type" value="Genomic_DNA"/>
</dbReference>
<dbReference type="PATRIC" id="fig|1459.3.peg.1847"/>
<evidence type="ECO:0000259" key="1">
    <source>
        <dbReference type="PROSITE" id="PS50853"/>
    </source>
</evidence>
<name>A0A0M0GAR9_SPOGL</name>
<dbReference type="InterPro" id="IPR036116">
    <property type="entry name" value="FN3_sf"/>
</dbReference>
<gene>
    <name evidence="2" type="ORF">AF332_08710</name>
</gene>
<keyword evidence="3" id="KW-1185">Reference proteome</keyword>
<dbReference type="Proteomes" id="UP000037109">
    <property type="component" value="Unassembled WGS sequence"/>
</dbReference>
<proteinExistence type="predicted"/>
<dbReference type="InterPro" id="IPR003961">
    <property type="entry name" value="FN3_dom"/>
</dbReference>
<comment type="caution">
    <text evidence="2">The sequence shown here is derived from an EMBL/GenBank/DDBJ whole genome shotgun (WGS) entry which is preliminary data.</text>
</comment>
<dbReference type="STRING" id="1459.AF332_08710"/>
<dbReference type="AlphaFoldDB" id="A0A0M0GAR9"/>
<feature type="domain" description="Fibronectin type-III" evidence="1">
    <location>
        <begin position="51"/>
        <end position="153"/>
    </location>
</feature>
<protein>
    <recommendedName>
        <fullName evidence="1">Fibronectin type-III domain-containing protein</fullName>
    </recommendedName>
</protein>
<dbReference type="InterPro" id="IPR013783">
    <property type="entry name" value="Ig-like_fold"/>
</dbReference>
<dbReference type="PROSITE" id="PS50853">
    <property type="entry name" value="FN3"/>
    <property type="match status" value="1"/>
</dbReference>
<sequence>MNFLEVYGPKIIIKQYNLSTNEFVGIPRVVNAGEGKNAFTYSRNDIRELIPPQFDEGITVDSIKSNEVNFTMKQADDNVRVLEYNVELLNKLTGDVDKSFNSLSLPLDKPFDEYRQYKITGLLPKTPYLLRVFAADSMYNRSSQDIEFTTEGATLRSITAPAAVSASNGSPKTATGLGLPIKVTLVTDGGNVETSVNWDLSGVSYDPAIKTVQTFSVPGTVTLLSGVDNPNNVPLTTSINVTVLAAGERSINLDKSQYMKGEAITLSYYGAASNGKDWVGIYRTGAVPPGAGASINWKYLSPGNGRVSLTSGLAPGIYDALFLLNDGYTVVDRKTFEVVQP</sequence>
<evidence type="ECO:0000313" key="2">
    <source>
        <dbReference type="EMBL" id="KON86878.1"/>
    </source>
</evidence>
<dbReference type="Gene3D" id="2.60.40.10">
    <property type="entry name" value="Immunoglobulins"/>
    <property type="match status" value="1"/>
</dbReference>
<reference evidence="3" key="1">
    <citation type="submission" date="2015-07" db="EMBL/GenBank/DDBJ databases">
        <title>Fjat-10036 dsm4.</title>
        <authorList>
            <person name="Liu B."/>
            <person name="Wang J."/>
            <person name="Zhu Y."/>
            <person name="Liu G."/>
            <person name="Chen Q."/>
            <person name="Chen Z."/>
            <person name="Lan J."/>
            <person name="Che J."/>
            <person name="Ge C."/>
            <person name="Shi H."/>
            <person name="Pan Z."/>
            <person name="Liu X."/>
        </authorList>
    </citation>
    <scope>NUCLEOTIDE SEQUENCE [LARGE SCALE GENOMIC DNA]</scope>
    <source>
        <strain evidence="3">DSM 4</strain>
    </source>
</reference>
<dbReference type="CDD" id="cd00063">
    <property type="entry name" value="FN3"/>
    <property type="match status" value="1"/>
</dbReference>
<dbReference type="SUPFAM" id="SSF49265">
    <property type="entry name" value="Fibronectin type III"/>
    <property type="match status" value="1"/>
</dbReference>
<evidence type="ECO:0000313" key="3">
    <source>
        <dbReference type="Proteomes" id="UP000037109"/>
    </source>
</evidence>